<feature type="non-terminal residue" evidence="2">
    <location>
        <position position="1"/>
    </location>
</feature>
<protein>
    <submittedName>
        <fullName evidence="2">Uncharacterized protein</fullName>
    </submittedName>
</protein>
<evidence type="ECO:0000313" key="3">
    <source>
        <dbReference type="Proteomes" id="UP000236333"/>
    </source>
</evidence>
<dbReference type="EMBL" id="PGGS01000130">
    <property type="protein sequence ID" value="PNH08441.1"/>
    <property type="molecule type" value="Genomic_DNA"/>
</dbReference>
<reference evidence="2 3" key="1">
    <citation type="journal article" date="2017" name="Mol. Biol. Evol.">
        <title>The 4-celled Tetrabaena socialis nuclear genome reveals the essential components for genetic control of cell number at the origin of multicellularity in the volvocine lineage.</title>
        <authorList>
            <person name="Featherston J."/>
            <person name="Arakaki Y."/>
            <person name="Hanschen E.R."/>
            <person name="Ferris P.J."/>
            <person name="Michod R.E."/>
            <person name="Olson B.J.S.C."/>
            <person name="Nozaki H."/>
            <person name="Durand P.M."/>
        </authorList>
    </citation>
    <scope>NUCLEOTIDE SEQUENCE [LARGE SCALE GENOMIC DNA]</scope>
    <source>
        <strain evidence="2 3">NIES-571</strain>
    </source>
</reference>
<evidence type="ECO:0000313" key="2">
    <source>
        <dbReference type="EMBL" id="PNH08441.1"/>
    </source>
</evidence>
<feature type="region of interest" description="Disordered" evidence="1">
    <location>
        <begin position="23"/>
        <end position="208"/>
    </location>
</feature>
<dbReference type="Proteomes" id="UP000236333">
    <property type="component" value="Unassembled WGS sequence"/>
</dbReference>
<dbReference type="AlphaFoldDB" id="A0A2J8A7E0"/>
<evidence type="ECO:0000256" key="1">
    <source>
        <dbReference type="SAM" id="MobiDB-lite"/>
    </source>
</evidence>
<feature type="compositionally biased region" description="Gly residues" evidence="1">
    <location>
        <begin position="193"/>
        <end position="208"/>
    </location>
</feature>
<feature type="compositionally biased region" description="Polar residues" evidence="1">
    <location>
        <begin position="68"/>
        <end position="77"/>
    </location>
</feature>
<feature type="compositionally biased region" description="Low complexity" evidence="1">
    <location>
        <begin position="39"/>
        <end position="48"/>
    </location>
</feature>
<comment type="caution">
    <text evidence="2">The sequence shown here is derived from an EMBL/GenBank/DDBJ whole genome shotgun (WGS) entry which is preliminary data.</text>
</comment>
<gene>
    <name evidence="2" type="ORF">TSOC_005002</name>
</gene>
<name>A0A2J8A7E0_9CHLO</name>
<accession>A0A2J8A7E0</accession>
<keyword evidence="3" id="KW-1185">Reference proteome</keyword>
<organism evidence="2 3">
    <name type="scientific">Tetrabaena socialis</name>
    <dbReference type="NCBI Taxonomy" id="47790"/>
    <lineage>
        <taxon>Eukaryota</taxon>
        <taxon>Viridiplantae</taxon>
        <taxon>Chlorophyta</taxon>
        <taxon>core chlorophytes</taxon>
        <taxon>Chlorophyceae</taxon>
        <taxon>CS clade</taxon>
        <taxon>Chlamydomonadales</taxon>
        <taxon>Tetrabaenaceae</taxon>
        <taxon>Tetrabaena</taxon>
    </lineage>
</organism>
<proteinExistence type="predicted"/>
<sequence length="208" mass="20997">LGVQTTAYGSASLRNPQMLREHQERRLANSAATASALQMMGPGAAAAPSGLSRVQQESNFGAAGRSRGVSSPSTRTRVGSAGSGGGIAGPNSAPRGTAMGRMVAGNRGPASDSVEDLVGLPPPSFNSSHSGDFQPRIASRQPPSAAFGSISLVGGVQHREGPSKASSFSDRPSAVPRYAQPPMLRDLPRAYTGAGGGGWVGGGRDGME</sequence>